<protein>
    <submittedName>
        <fullName evidence="9">Pheromone autoinducer 2 transporter</fullName>
    </submittedName>
</protein>
<evidence type="ECO:0000256" key="3">
    <source>
        <dbReference type="ARBA" id="ARBA00022448"/>
    </source>
</evidence>
<gene>
    <name evidence="9" type="primary">yhhT_1</name>
    <name evidence="9" type="ORF">NCTC11088_01031</name>
</gene>
<dbReference type="InterPro" id="IPR002549">
    <property type="entry name" value="AI-2E-like"/>
</dbReference>
<evidence type="ECO:0000256" key="1">
    <source>
        <dbReference type="ARBA" id="ARBA00004651"/>
    </source>
</evidence>
<evidence type="ECO:0000256" key="6">
    <source>
        <dbReference type="ARBA" id="ARBA00022989"/>
    </source>
</evidence>
<keyword evidence="7 8" id="KW-0472">Membrane</keyword>
<feature type="transmembrane region" description="Helical" evidence="8">
    <location>
        <begin position="229"/>
        <end position="249"/>
    </location>
</feature>
<keyword evidence="5 8" id="KW-0812">Transmembrane</keyword>
<dbReference type="GO" id="GO:0055085">
    <property type="term" value="P:transmembrane transport"/>
    <property type="evidence" value="ECO:0007669"/>
    <property type="project" value="TreeGrafter"/>
</dbReference>
<keyword evidence="6 8" id="KW-1133">Transmembrane helix</keyword>
<name>A0A379DD93_9FIRM</name>
<feature type="transmembrane region" description="Helical" evidence="8">
    <location>
        <begin position="93"/>
        <end position="118"/>
    </location>
</feature>
<reference evidence="9 10" key="1">
    <citation type="submission" date="2018-06" db="EMBL/GenBank/DDBJ databases">
        <authorList>
            <consortium name="Pathogen Informatics"/>
            <person name="Doyle S."/>
        </authorList>
    </citation>
    <scope>NUCLEOTIDE SEQUENCE [LARGE SCALE GENOMIC DNA]</scope>
    <source>
        <strain evidence="9 10">NCTC11088</strain>
    </source>
</reference>
<dbReference type="Proteomes" id="UP000254777">
    <property type="component" value="Unassembled WGS sequence"/>
</dbReference>
<comment type="similarity">
    <text evidence="2">Belongs to the autoinducer-2 exporter (AI-2E) (TC 2.A.86) family.</text>
</comment>
<organism evidence="9 10">
    <name type="scientific">Peptoniphilus indolicus</name>
    <dbReference type="NCBI Taxonomy" id="33030"/>
    <lineage>
        <taxon>Bacteria</taxon>
        <taxon>Bacillati</taxon>
        <taxon>Bacillota</taxon>
        <taxon>Tissierellia</taxon>
        <taxon>Tissierellales</taxon>
        <taxon>Peptoniphilaceae</taxon>
        <taxon>Peptoniphilus</taxon>
    </lineage>
</organism>
<dbReference type="Pfam" id="PF01594">
    <property type="entry name" value="AI-2E_transport"/>
    <property type="match status" value="1"/>
</dbReference>
<feature type="transmembrane region" description="Helical" evidence="8">
    <location>
        <begin position="53"/>
        <end position="72"/>
    </location>
</feature>
<feature type="transmembrane region" description="Helical" evidence="8">
    <location>
        <begin position="351"/>
        <end position="384"/>
    </location>
</feature>
<evidence type="ECO:0000256" key="8">
    <source>
        <dbReference type="SAM" id="Phobius"/>
    </source>
</evidence>
<comment type="subcellular location">
    <subcellularLocation>
        <location evidence="1">Cell membrane</location>
        <topology evidence="1">Multi-pass membrane protein</topology>
    </subcellularLocation>
</comment>
<dbReference type="PANTHER" id="PTHR21716">
    <property type="entry name" value="TRANSMEMBRANE PROTEIN"/>
    <property type="match status" value="1"/>
</dbReference>
<dbReference type="EMBL" id="UGTH01000001">
    <property type="protein sequence ID" value="SUB75243.1"/>
    <property type="molecule type" value="Genomic_DNA"/>
</dbReference>
<evidence type="ECO:0000256" key="4">
    <source>
        <dbReference type="ARBA" id="ARBA00022475"/>
    </source>
</evidence>
<sequence>MKENLKLQTQEHDGQIVYSTYSHKSLALIVFGGILLYFFFLKFSSVQLIFSKIISILFPFLLGGAIAFVLKIPMNFFEKLILKHTNSKFLKKAARGISLFVSILLVISIIIFMMSMVIPQLIISLQSLEKQIPAFFEKLIEFVNRFPKLSPIAEKIQTFYNSLSLNYIFEQVKHFFLTEDLSFNTNAVQTASGIANTIFSGFTNALLAFVFSIYVLLDKDRLGRQTKRILYSVGGTKIGAFIIHIGHLIDFYFFNFVKGQLLDALIIGVMTFVSMFVFRMPYAAMISVLVGFSDLIPIVGPLIGAAIGFIFILIDSPFQAMLFLVLMVVLQQIQGNIIYPKIVGDKLGIPAMWSLFATIVGGALGGIVGMWVFIPLVAVIYTLLGEYTEYRLKKLNMNSELQED</sequence>
<keyword evidence="4" id="KW-1003">Cell membrane</keyword>
<dbReference type="PANTHER" id="PTHR21716:SF53">
    <property type="entry name" value="PERMEASE PERM-RELATED"/>
    <property type="match status" value="1"/>
</dbReference>
<accession>A0A379DD93</accession>
<dbReference type="GO" id="GO:0005886">
    <property type="term" value="C:plasma membrane"/>
    <property type="evidence" value="ECO:0007669"/>
    <property type="project" value="UniProtKB-SubCell"/>
</dbReference>
<feature type="transmembrane region" description="Helical" evidence="8">
    <location>
        <begin position="261"/>
        <end position="278"/>
    </location>
</feature>
<evidence type="ECO:0000256" key="2">
    <source>
        <dbReference type="ARBA" id="ARBA00009773"/>
    </source>
</evidence>
<feature type="transmembrane region" description="Helical" evidence="8">
    <location>
        <begin position="290"/>
        <end position="314"/>
    </location>
</feature>
<feature type="transmembrane region" description="Helical" evidence="8">
    <location>
        <begin position="21"/>
        <end position="41"/>
    </location>
</feature>
<evidence type="ECO:0000256" key="7">
    <source>
        <dbReference type="ARBA" id="ARBA00023136"/>
    </source>
</evidence>
<dbReference type="AlphaFoldDB" id="A0A379DD93"/>
<evidence type="ECO:0000256" key="5">
    <source>
        <dbReference type="ARBA" id="ARBA00022692"/>
    </source>
</evidence>
<keyword evidence="3" id="KW-0813">Transport</keyword>
<feature type="transmembrane region" description="Helical" evidence="8">
    <location>
        <begin position="320"/>
        <end position="339"/>
    </location>
</feature>
<evidence type="ECO:0000313" key="10">
    <source>
        <dbReference type="Proteomes" id="UP000254777"/>
    </source>
</evidence>
<evidence type="ECO:0000313" key="9">
    <source>
        <dbReference type="EMBL" id="SUB75243.1"/>
    </source>
</evidence>
<dbReference type="RefSeq" id="WP_004820286.1">
    <property type="nucleotide sequence ID" value="NZ_UGTH01000001.1"/>
</dbReference>
<proteinExistence type="inferred from homology"/>
<feature type="transmembrane region" description="Helical" evidence="8">
    <location>
        <begin position="198"/>
        <end position="217"/>
    </location>
</feature>